<evidence type="ECO:0000256" key="1">
    <source>
        <dbReference type="SAM" id="Phobius"/>
    </source>
</evidence>
<dbReference type="AlphaFoldDB" id="A0A0T5X807"/>
<evidence type="ECO:0000313" key="2">
    <source>
        <dbReference type="EMBL" id="KRT34605.1"/>
    </source>
</evidence>
<reference evidence="3" key="1">
    <citation type="submission" date="2012-09" db="EMBL/GenBank/DDBJ databases">
        <authorList>
            <person name="Weinstock G."/>
            <person name="Sodergren E."/>
            <person name="Clifton S."/>
            <person name="Fulton L."/>
            <person name="Fulton B."/>
            <person name="Courtney L."/>
            <person name="Fronick C."/>
            <person name="Harrison M."/>
            <person name="Strong C."/>
            <person name="Farmer C."/>
            <person name="Delehaunty K."/>
            <person name="Markovic C."/>
            <person name="Hall O."/>
            <person name="Minx P."/>
            <person name="Tomlinson C."/>
            <person name="Mitreva M."/>
            <person name="Nelson J."/>
            <person name="Hou S."/>
            <person name="Wollam A."/>
            <person name="Pepin K.H."/>
            <person name="Johnson M."/>
            <person name="Bhonagiri V."/>
            <person name="Nash W.E."/>
            <person name="Suruliraj S."/>
            <person name="Warren W."/>
            <person name="Chinwalla A."/>
            <person name="Mardis E.R."/>
            <person name="Wilson R.K."/>
        </authorList>
    </citation>
    <scope>NUCLEOTIDE SEQUENCE [LARGE SCALE GENOMIC DNA]</scope>
    <source>
        <strain evidence="3">OS1</strain>
    </source>
</reference>
<dbReference type="GO" id="GO:0015385">
    <property type="term" value="F:sodium:proton antiporter activity"/>
    <property type="evidence" value="ECO:0007669"/>
    <property type="project" value="TreeGrafter"/>
</dbReference>
<organism evidence="2 3">
    <name type="scientific">Acetomicrobium hydrogeniformans ATCC BAA-1850</name>
    <dbReference type="NCBI Taxonomy" id="592015"/>
    <lineage>
        <taxon>Bacteria</taxon>
        <taxon>Thermotogati</taxon>
        <taxon>Synergistota</taxon>
        <taxon>Synergistia</taxon>
        <taxon>Synergistales</taxon>
        <taxon>Acetomicrobiaceae</taxon>
        <taxon>Acetomicrobium</taxon>
    </lineage>
</organism>
<feature type="transmembrane region" description="Helical" evidence="1">
    <location>
        <begin position="72"/>
        <end position="96"/>
    </location>
</feature>
<dbReference type="PANTHER" id="PTHR34703">
    <property type="entry name" value="ANTIPORTER SUBUNIT MNHG2-RELATED"/>
    <property type="match status" value="1"/>
</dbReference>
<dbReference type="NCBIfam" id="TIGR01300">
    <property type="entry name" value="CPA3_mnhG_phaG"/>
    <property type="match status" value="1"/>
</dbReference>
<keyword evidence="1" id="KW-0812">Transmembrane</keyword>
<keyword evidence="1" id="KW-0472">Membrane</keyword>
<sequence>MDGSTIFIKILLGIGLAFNVLGVIALYRFPDVYTRLHGTTKCTTFGSIFTSASVVVYSIFKYVTTGEPRFMTFTIHVIIAIFALLITNPTAAHAIARAAHKSGIKPIGIVDKLSEEKAGEKFS</sequence>
<feature type="transmembrane region" description="Helical" evidence="1">
    <location>
        <begin position="42"/>
        <end position="60"/>
    </location>
</feature>
<accession>A0A0T5X807</accession>
<dbReference type="NCBIfam" id="NF009312">
    <property type="entry name" value="PRK12672.1"/>
    <property type="match status" value="1"/>
</dbReference>
<dbReference type="Pfam" id="PF03334">
    <property type="entry name" value="PhaG_MnhG_YufB"/>
    <property type="match status" value="1"/>
</dbReference>
<comment type="caution">
    <text evidence="2">The sequence shown here is derived from an EMBL/GenBank/DDBJ whole genome shotgun (WGS) entry which is preliminary data.</text>
</comment>
<dbReference type="OrthoDB" id="9806575at2"/>
<dbReference type="PANTHER" id="PTHR34703:SF1">
    <property type="entry name" value="ANTIPORTER SUBUNIT MNHG2-RELATED"/>
    <property type="match status" value="1"/>
</dbReference>
<name>A0A0T5X807_9BACT</name>
<dbReference type="RefSeq" id="WP_009200518.1">
    <property type="nucleotide sequence ID" value="NZ_ACJX03000001.1"/>
</dbReference>
<protein>
    <submittedName>
        <fullName evidence="2">Putative monovalent cation/H+ antiporter subunit G</fullName>
    </submittedName>
</protein>
<evidence type="ECO:0000313" key="3">
    <source>
        <dbReference type="Proteomes" id="UP000005273"/>
    </source>
</evidence>
<proteinExistence type="predicted"/>
<dbReference type="eggNOG" id="COG1320">
    <property type="taxonomic scope" value="Bacteria"/>
</dbReference>
<keyword evidence="3" id="KW-1185">Reference proteome</keyword>
<dbReference type="Proteomes" id="UP000005273">
    <property type="component" value="Unassembled WGS sequence"/>
</dbReference>
<dbReference type="STRING" id="592015.HMPREF1705_03837"/>
<feature type="transmembrane region" description="Helical" evidence="1">
    <location>
        <begin position="6"/>
        <end position="30"/>
    </location>
</feature>
<gene>
    <name evidence="2" type="ORF">HMPREF1705_03837</name>
</gene>
<keyword evidence="1" id="KW-1133">Transmembrane helix</keyword>
<dbReference type="EMBL" id="ACJX03000001">
    <property type="protein sequence ID" value="KRT34605.1"/>
    <property type="molecule type" value="Genomic_DNA"/>
</dbReference>
<dbReference type="InterPro" id="IPR005133">
    <property type="entry name" value="PhaG_MnhG_YufB"/>
</dbReference>